<feature type="transmembrane region" description="Helical" evidence="1">
    <location>
        <begin position="34"/>
        <end position="58"/>
    </location>
</feature>
<feature type="transmembrane region" description="Helical" evidence="1">
    <location>
        <begin position="6"/>
        <end position="22"/>
    </location>
</feature>
<feature type="non-terminal residue" evidence="3">
    <location>
        <position position="182"/>
    </location>
</feature>
<dbReference type="PANTHER" id="PTHR36834">
    <property type="entry name" value="MEMBRANE PROTEIN-RELATED"/>
    <property type="match status" value="1"/>
</dbReference>
<keyword evidence="1" id="KW-1133">Transmembrane helix</keyword>
<dbReference type="EMBL" id="WHJC01000514">
    <property type="protein sequence ID" value="MPQ45222.1"/>
    <property type="molecule type" value="Genomic_DNA"/>
</dbReference>
<keyword evidence="1" id="KW-0812">Transmembrane</keyword>
<dbReference type="InterPro" id="IPR053150">
    <property type="entry name" value="Teicoplanin_resist-assoc"/>
</dbReference>
<feature type="transmembrane region" description="Helical" evidence="1">
    <location>
        <begin position="112"/>
        <end position="131"/>
    </location>
</feature>
<dbReference type="OrthoDB" id="9805025at2"/>
<feature type="transmembrane region" description="Helical" evidence="1">
    <location>
        <begin position="143"/>
        <end position="164"/>
    </location>
</feature>
<comment type="caution">
    <text evidence="3">The sequence shown here is derived from an EMBL/GenBank/DDBJ whole genome shotgun (WGS) entry which is preliminary data.</text>
</comment>
<dbReference type="InterPro" id="IPR006976">
    <property type="entry name" value="VanZ-like"/>
</dbReference>
<keyword evidence="1" id="KW-0472">Membrane</keyword>
<dbReference type="Pfam" id="PF04892">
    <property type="entry name" value="VanZ"/>
    <property type="match status" value="1"/>
</dbReference>
<dbReference type="Proteomes" id="UP000430345">
    <property type="component" value="Unassembled WGS sequence"/>
</dbReference>
<sequence>MFFKYFSITLITLINLFFKIYSKKKNIKICWQHYFFGYLFIIYLFIALSEVVGFPSLYRLQKNLNSGQAVFNPGINLIPFSDGLEISAILNIIFFMPFGFLLPTLWRKYRRLFPTILQGFILSFIIEMSQLFTHRATDITDLIMNTIGALLGWLLFSLLSKFFFKLCEKTAIEFSIIKFINI</sequence>
<organism evidence="3 4">
    <name type="scientific">Clostridium tarantellae</name>
    <dbReference type="NCBI Taxonomy" id="39493"/>
    <lineage>
        <taxon>Bacteria</taxon>
        <taxon>Bacillati</taxon>
        <taxon>Bacillota</taxon>
        <taxon>Clostridia</taxon>
        <taxon>Eubacteriales</taxon>
        <taxon>Clostridiaceae</taxon>
        <taxon>Clostridium</taxon>
    </lineage>
</organism>
<feature type="transmembrane region" description="Helical" evidence="1">
    <location>
        <begin position="86"/>
        <end position="105"/>
    </location>
</feature>
<evidence type="ECO:0000313" key="4">
    <source>
        <dbReference type="Proteomes" id="UP000430345"/>
    </source>
</evidence>
<evidence type="ECO:0000256" key="1">
    <source>
        <dbReference type="SAM" id="Phobius"/>
    </source>
</evidence>
<accession>A0A6I1MSU1</accession>
<dbReference type="PANTHER" id="PTHR36834:SF2">
    <property type="entry name" value="MEMBRANE PROTEIN"/>
    <property type="match status" value="1"/>
</dbReference>
<dbReference type="AlphaFoldDB" id="A0A6I1MSU1"/>
<feature type="domain" description="VanZ-like" evidence="2">
    <location>
        <begin position="40"/>
        <end position="159"/>
    </location>
</feature>
<gene>
    <name evidence="3" type="ORF">GBZ86_16015</name>
</gene>
<evidence type="ECO:0000259" key="2">
    <source>
        <dbReference type="Pfam" id="PF04892"/>
    </source>
</evidence>
<evidence type="ECO:0000313" key="3">
    <source>
        <dbReference type="EMBL" id="MPQ45222.1"/>
    </source>
</evidence>
<proteinExistence type="predicted"/>
<protein>
    <submittedName>
        <fullName evidence="3">VanZ family protein</fullName>
    </submittedName>
</protein>
<keyword evidence="4" id="KW-1185">Reference proteome</keyword>
<reference evidence="3 4" key="1">
    <citation type="submission" date="2019-10" db="EMBL/GenBank/DDBJ databases">
        <title>The Genome Sequence of Clostridium tarantellae Isolated from Fish Brain.</title>
        <authorList>
            <person name="Bano L."/>
            <person name="Kiel M."/>
            <person name="Sales G."/>
            <person name="Doxey A.C."/>
            <person name="Mansfield M.J."/>
            <person name="Schiavone M."/>
            <person name="Rossetto O."/>
            <person name="Pirazzini M."/>
            <person name="Dobrindt U."/>
            <person name="Montecucco C."/>
        </authorList>
    </citation>
    <scope>NUCLEOTIDE SEQUENCE [LARGE SCALE GENOMIC DNA]</scope>
    <source>
        <strain evidence="3 4">DSM 3997</strain>
    </source>
</reference>
<name>A0A6I1MSU1_9CLOT</name>